<keyword evidence="2" id="KW-1185">Reference proteome</keyword>
<accession>A0ACC3DXK4</accession>
<organism evidence="1 2">
    <name type="scientific">Coniosporium uncinatum</name>
    <dbReference type="NCBI Taxonomy" id="93489"/>
    <lineage>
        <taxon>Eukaryota</taxon>
        <taxon>Fungi</taxon>
        <taxon>Dikarya</taxon>
        <taxon>Ascomycota</taxon>
        <taxon>Pezizomycotina</taxon>
        <taxon>Dothideomycetes</taxon>
        <taxon>Dothideomycetes incertae sedis</taxon>
        <taxon>Coniosporium</taxon>
    </lineage>
</organism>
<dbReference type="Proteomes" id="UP001186974">
    <property type="component" value="Unassembled WGS sequence"/>
</dbReference>
<evidence type="ECO:0000313" key="1">
    <source>
        <dbReference type="EMBL" id="KAK3081283.1"/>
    </source>
</evidence>
<gene>
    <name evidence="1" type="ORF">LTS18_008361</name>
</gene>
<evidence type="ECO:0000313" key="2">
    <source>
        <dbReference type="Proteomes" id="UP001186974"/>
    </source>
</evidence>
<dbReference type="EMBL" id="JAWDJW010000217">
    <property type="protein sequence ID" value="KAK3081283.1"/>
    <property type="molecule type" value="Genomic_DNA"/>
</dbReference>
<proteinExistence type="predicted"/>
<name>A0ACC3DXK4_9PEZI</name>
<reference evidence="1" key="1">
    <citation type="submission" date="2024-09" db="EMBL/GenBank/DDBJ databases">
        <title>Black Yeasts Isolated from many extreme environments.</title>
        <authorList>
            <person name="Coleine C."/>
            <person name="Stajich J.E."/>
            <person name="Selbmann L."/>
        </authorList>
    </citation>
    <scope>NUCLEOTIDE SEQUENCE</scope>
    <source>
        <strain evidence="1">CCFEE 5737</strain>
    </source>
</reference>
<comment type="caution">
    <text evidence="1">The sequence shown here is derived from an EMBL/GenBank/DDBJ whole genome shotgun (WGS) entry which is preliminary data.</text>
</comment>
<protein>
    <submittedName>
        <fullName evidence="1">Uncharacterized protein</fullName>
    </submittedName>
</protein>
<sequence length="419" mass="47297">MNPDFERVRKFLYNNLFKLHDNMTKILKRSPKLIDYILEHPRDFYELFADVSNLEDIDVDADFFEMSEGTEKEIESFTKALYETKEALSFEQEIREHFEGELVHCQAIHHELDEEVEILRLTIIATNQELATFSEAKISEDEEVLQEQGSSVNKLRQQLSDAEASIKTKDNTIAELSKLQKESADGWERANSLNEDLIDKAQKQDQDYVKLSQQLAELNKQVTQKDQALLASAATIESRDLELADLFQDINEETESRNSMLSVLTNGQLNTGVSKDAETATTITDHSIKARELSVKNFPLVTHGGLDATIIGPDGIPVYHPSPSAETLVLKHKLGNCESKLKAFESGRKIGASQGFLACLLLIASQHTRSSKLMYRERAQAQLSSCESSHCNRGLTLPPHPKRFVSHHQAHSNWNLDSS</sequence>